<name>A0A0A9A6I3_ARUDO</name>
<evidence type="ECO:0000313" key="1">
    <source>
        <dbReference type="EMBL" id="JAD45548.1"/>
    </source>
</evidence>
<reference evidence="1" key="2">
    <citation type="journal article" date="2015" name="Data Brief">
        <title>Shoot transcriptome of the giant reed, Arundo donax.</title>
        <authorList>
            <person name="Barrero R.A."/>
            <person name="Guerrero F.D."/>
            <person name="Moolhuijzen P."/>
            <person name="Goolsby J.A."/>
            <person name="Tidwell J."/>
            <person name="Bellgard S.E."/>
            <person name="Bellgard M.I."/>
        </authorList>
    </citation>
    <scope>NUCLEOTIDE SEQUENCE</scope>
    <source>
        <tissue evidence="1">Shoot tissue taken approximately 20 cm above the soil surface</tissue>
    </source>
</reference>
<accession>A0A0A9A6I3</accession>
<reference evidence="1" key="1">
    <citation type="submission" date="2014-09" db="EMBL/GenBank/DDBJ databases">
        <authorList>
            <person name="Magalhaes I.L.F."/>
            <person name="Oliveira U."/>
            <person name="Santos F.R."/>
            <person name="Vidigal T.H.D.A."/>
            <person name="Brescovit A.D."/>
            <person name="Santos A.J."/>
        </authorList>
    </citation>
    <scope>NUCLEOTIDE SEQUENCE</scope>
    <source>
        <tissue evidence="1">Shoot tissue taken approximately 20 cm above the soil surface</tissue>
    </source>
</reference>
<organism evidence="1">
    <name type="scientific">Arundo donax</name>
    <name type="common">Giant reed</name>
    <name type="synonym">Donax arundinaceus</name>
    <dbReference type="NCBI Taxonomy" id="35708"/>
    <lineage>
        <taxon>Eukaryota</taxon>
        <taxon>Viridiplantae</taxon>
        <taxon>Streptophyta</taxon>
        <taxon>Embryophyta</taxon>
        <taxon>Tracheophyta</taxon>
        <taxon>Spermatophyta</taxon>
        <taxon>Magnoliopsida</taxon>
        <taxon>Liliopsida</taxon>
        <taxon>Poales</taxon>
        <taxon>Poaceae</taxon>
        <taxon>PACMAD clade</taxon>
        <taxon>Arundinoideae</taxon>
        <taxon>Arundineae</taxon>
        <taxon>Arundo</taxon>
    </lineage>
</organism>
<sequence>MLNCTLTKNHSPSLIQTWSNT</sequence>
<dbReference type="EMBL" id="GBRH01252347">
    <property type="protein sequence ID" value="JAD45548.1"/>
    <property type="molecule type" value="Transcribed_RNA"/>
</dbReference>
<dbReference type="AlphaFoldDB" id="A0A0A9A6I3"/>
<proteinExistence type="predicted"/>
<protein>
    <submittedName>
        <fullName evidence="1">Uncharacterized protein</fullName>
    </submittedName>
</protein>